<evidence type="ECO:0008006" key="4">
    <source>
        <dbReference type="Google" id="ProtNLM"/>
    </source>
</evidence>
<reference evidence="2 3" key="1">
    <citation type="journal article" date="2014" name="PLoS Genet.">
        <title>Phylogenetically driven sequencing of extremely halophilic archaea reveals strategies for static and dynamic osmo-response.</title>
        <authorList>
            <person name="Becker E.A."/>
            <person name="Seitzer P.M."/>
            <person name="Tritt A."/>
            <person name="Larsen D."/>
            <person name="Krusor M."/>
            <person name="Yao A.I."/>
            <person name="Wu D."/>
            <person name="Madern D."/>
            <person name="Eisen J.A."/>
            <person name="Darling A.E."/>
            <person name="Facciotti M.T."/>
        </authorList>
    </citation>
    <scope>NUCLEOTIDE SEQUENCE [LARGE SCALE GENOMIC DNA]</scope>
    <source>
        <strain evidence="2 3">DSM 13077</strain>
    </source>
</reference>
<evidence type="ECO:0000256" key="1">
    <source>
        <dbReference type="SAM" id="MobiDB-lite"/>
    </source>
</evidence>
<accession>M0ALR3</accession>
<gene>
    <name evidence="2" type="ORF">C480_20319</name>
</gene>
<dbReference type="Proteomes" id="UP000011591">
    <property type="component" value="Unassembled WGS sequence"/>
</dbReference>
<dbReference type="EMBL" id="AOIP01000056">
    <property type="protein sequence ID" value="ELY99650.1"/>
    <property type="molecule type" value="Genomic_DNA"/>
</dbReference>
<dbReference type="PATRIC" id="fig|1227491.4.peg.4083"/>
<keyword evidence="3" id="KW-1185">Reference proteome</keyword>
<protein>
    <recommendedName>
        <fullName evidence="4">CHAT domain-containing protein</fullName>
    </recommendedName>
</protein>
<evidence type="ECO:0000313" key="2">
    <source>
        <dbReference type="EMBL" id="ELY99650.1"/>
    </source>
</evidence>
<feature type="region of interest" description="Disordered" evidence="1">
    <location>
        <begin position="301"/>
        <end position="327"/>
    </location>
</feature>
<dbReference type="AlphaFoldDB" id="M0ALR3"/>
<comment type="caution">
    <text evidence="2">The sequence shown here is derived from an EMBL/GenBank/DDBJ whole genome shotgun (WGS) entry which is preliminary data.</text>
</comment>
<name>M0ALR3_9EURY</name>
<organism evidence="2 3">
    <name type="scientific">Natrialba aegyptia DSM 13077</name>
    <dbReference type="NCBI Taxonomy" id="1227491"/>
    <lineage>
        <taxon>Archaea</taxon>
        <taxon>Methanobacteriati</taxon>
        <taxon>Methanobacteriota</taxon>
        <taxon>Stenosarchaea group</taxon>
        <taxon>Halobacteria</taxon>
        <taxon>Halobacteriales</taxon>
        <taxon>Natrialbaceae</taxon>
        <taxon>Natrialba</taxon>
    </lineage>
</organism>
<proteinExistence type="predicted"/>
<evidence type="ECO:0000313" key="3">
    <source>
        <dbReference type="Proteomes" id="UP000011591"/>
    </source>
</evidence>
<sequence length="629" mass="69579">MLLETEHYAYETLPENVYLLELTAPIKLYVCVRSEITIASSDDRLAFDFGSPIHVQLGARSLHEKPAATVKSTADPTDLACAVSTFGSALKTTTCERSLPSFRGHPPRLELADQLHVPDEIESPDTGITIVAPPDRNAIYATSSLAYYLGATVVTGENPRIETDAGFEYKMGESSEEFESSIERTLQHVFFLDTVTRTEGIYDIDFHERKQIEAHITLPFEELYDRTIAEQLAIYLSIPFDTTEEFRPTWQLVTYVTPNPRNAKALPFLANDLSLIQTAHQTAQSTEGPSAPSADIAAFVRSSTRSKDSDREETDETNHLCDGVNSYVSPPKTDTFETAWLGEGTPIGANKLLPSAFENGLNHSPRDASDAIDITIVCNDQQMAAEYNESTDGLYGNRDELPFDVTIHRNLSIDSLRQVFATDTDFLHYIGHVDGEAFICSDGELDSRTLTQVGVDTFLLNGCESYQHGLQLIKNGSVGGIVTHSVVENQDAIAVGQLIARLLNSGFTLRSAVNLARTHRFVGNQYGVVGDGGITVAQSGGGVANRCHIDSVEEDRYELRISTYHSQHGIGALYIPYIPSVSKHFLAGTELPPFTLSRDTLKRFLQLEEIPVEFDDRFYWSSDDFFSFL</sequence>